<dbReference type="Proteomes" id="UP000181976">
    <property type="component" value="Unassembled WGS sequence"/>
</dbReference>
<evidence type="ECO:0000313" key="2">
    <source>
        <dbReference type="Proteomes" id="UP000181976"/>
    </source>
</evidence>
<protein>
    <submittedName>
        <fullName evidence="1">Uncharacterized protein</fullName>
    </submittedName>
</protein>
<reference evidence="1 2" key="1">
    <citation type="submission" date="2016-10" db="EMBL/GenBank/DDBJ databases">
        <authorList>
            <person name="de Groot N.N."/>
        </authorList>
    </citation>
    <scope>NUCLEOTIDE SEQUENCE [LARGE SCALE GENOMIC DNA]</scope>
    <source>
        <strain evidence="1 2">DSM 19012</strain>
    </source>
</reference>
<dbReference type="EMBL" id="FONA01000015">
    <property type="protein sequence ID" value="SFE65067.1"/>
    <property type="molecule type" value="Genomic_DNA"/>
</dbReference>
<sequence>MGNFNSTMVRLKLLRPLRPRTPPMIFQFHYGSIEASSNKPIIQYRSNFNSTMVRLKLTSNFSEGLIVSNFNSTMVRLKLAAVAASSFISLFQFHYGSIEALLRNSIDINSKISIPLWFD</sequence>
<dbReference type="InParanoid" id="A0A1I2C9R7"/>
<organism evidence="1 2">
    <name type="scientific">Thermophagus xiamenensis</name>
    <dbReference type="NCBI Taxonomy" id="385682"/>
    <lineage>
        <taxon>Bacteria</taxon>
        <taxon>Pseudomonadati</taxon>
        <taxon>Bacteroidota</taxon>
        <taxon>Bacteroidia</taxon>
        <taxon>Marinilabiliales</taxon>
        <taxon>Marinilabiliaceae</taxon>
        <taxon>Thermophagus</taxon>
    </lineage>
</organism>
<proteinExistence type="predicted"/>
<gene>
    <name evidence="1" type="ORF">SAMN05444380_11569</name>
</gene>
<dbReference type="AlphaFoldDB" id="A0A1I2C9R7"/>
<name>A0A1I2C9R7_9BACT</name>
<evidence type="ECO:0000313" key="1">
    <source>
        <dbReference type="EMBL" id="SFE65067.1"/>
    </source>
</evidence>
<keyword evidence="2" id="KW-1185">Reference proteome</keyword>
<dbReference type="STRING" id="385682.SAMN05444380_11569"/>
<accession>A0A1I2C9R7</accession>